<name>A0A9N7YT93_PLEPL</name>
<organism evidence="2 3">
    <name type="scientific">Pleuronectes platessa</name>
    <name type="common">European plaice</name>
    <dbReference type="NCBI Taxonomy" id="8262"/>
    <lineage>
        <taxon>Eukaryota</taxon>
        <taxon>Metazoa</taxon>
        <taxon>Chordata</taxon>
        <taxon>Craniata</taxon>
        <taxon>Vertebrata</taxon>
        <taxon>Euteleostomi</taxon>
        <taxon>Actinopterygii</taxon>
        <taxon>Neopterygii</taxon>
        <taxon>Teleostei</taxon>
        <taxon>Neoteleostei</taxon>
        <taxon>Acanthomorphata</taxon>
        <taxon>Carangaria</taxon>
        <taxon>Pleuronectiformes</taxon>
        <taxon>Pleuronectoidei</taxon>
        <taxon>Pleuronectidae</taxon>
        <taxon>Pleuronectes</taxon>
    </lineage>
</organism>
<sequence>MGERREPQAMWAVQTKPPSEENGNSRQGAPLRGEWEAQRSPCPTNSCCRQQGPPAANDGVRGVQWCCDGRCRQRNVEEPSARMMGQKHGGVWWRPCKGEVCARWQKEVVKWIVAARKES</sequence>
<dbReference type="EMBL" id="CADEAL010001919">
    <property type="protein sequence ID" value="CAB1436655.1"/>
    <property type="molecule type" value="Genomic_DNA"/>
</dbReference>
<comment type="caution">
    <text evidence="2">The sequence shown here is derived from an EMBL/GenBank/DDBJ whole genome shotgun (WGS) entry which is preliminary data.</text>
</comment>
<dbReference type="Proteomes" id="UP001153269">
    <property type="component" value="Unassembled WGS sequence"/>
</dbReference>
<evidence type="ECO:0000313" key="2">
    <source>
        <dbReference type="EMBL" id="CAB1436655.1"/>
    </source>
</evidence>
<keyword evidence="3" id="KW-1185">Reference proteome</keyword>
<feature type="region of interest" description="Disordered" evidence="1">
    <location>
        <begin position="1"/>
        <end position="58"/>
    </location>
</feature>
<evidence type="ECO:0000256" key="1">
    <source>
        <dbReference type="SAM" id="MobiDB-lite"/>
    </source>
</evidence>
<protein>
    <submittedName>
        <fullName evidence="2">Uncharacterized protein</fullName>
    </submittedName>
</protein>
<accession>A0A9N7YT93</accession>
<reference evidence="2" key="1">
    <citation type="submission" date="2020-03" db="EMBL/GenBank/DDBJ databases">
        <authorList>
            <person name="Weist P."/>
        </authorList>
    </citation>
    <scope>NUCLEOTIDE SEQUENCE</scope>
</reference>
<evidence type="ECO:0000313" key="3">
    <source>
        <dbReference type="Proteomes" id="UP001153269"/>
    </source>
</evidence>
<proteinExistence type="predicted"/>
<gene>
    <name evidence="2" type="ORF">PLEPLA_LOCUS24688</name>
</gene>
<dbReference type="AlphaFoldDB" id="A0A9N7YT93"/>